<evidence type="ECO:0000313" key="3">
    <source>
        <dbReference type="Proteomes" id="UP000238479"/>
    </source>
</evidence>
<proteinExistence type="predicted"/>
<organism evidence="2 3">
    <name type="scientific">Rosa chinensis</name>
    <name type="common">China rose</name>
    <dbReference type="NCBI Taxonomy" id="74649"/>
    <lineage>
        <taxon>Eukaryota</taxon>
        <taxon>Viridiplantae</taxon>
        <taxon>Streptophyta</taxon>
        <taxon>Embryophyta</taxon>
        <taxon>Tracheophyta</taxon>
        <taxon>Spermatophyta</taxon>
        <taxon>Magnoliopsida</taxon>
        <taxon>eudicotyledons</taxon>
        <taxon>Gunneridae</taxon>
        <taxon>Pentapetalae</taxon>
        <taxon>rosids</taxon>
        <taxon>fabids</taxon>
        <taxon>Rosales</taxon>
        <taxon>Rosaceae</taxon>
        <taxon>Rosoideae</taxon>
        <taxon>Rosoideae incertae sedis</taxon>
        <taxon>Rosa</taxon>
    </lineage>
</organism>
<dbReference type="Proteomes" id="UP000238479">
    <property type="component" value="Chromosome 5"/>
</dbReference>
<comment type="caution">
    <text evidence="2">The sequence shown here is derived from an EMBL/GenBank/DDBJ whole genome shotgun (WGS) entry which is preliminary data.</text>
</comment>
<keyword evidence="1" id="KW-0732">Signal</keyword>
<keyword evidence="3" id="KW-1185">Reference proteome</keyword>
<name>A0A2P6QCV0_ROSCH</name>
<evidence type="ECO:0000313" key="2">
    <source>
        <dbReference type="EMBL" id="PRQ32005.1"/>
    </source>
</evidence>
<reference evidence="2 3" key="1">
    <citation type="journal article" date="2018" name="Nat. Genet.">
        <title>The Rosa genome provides new insights in the design of modern roses.</title>
        <authorList>
            <person name="Bendahmane M."/>
        </authorList>
    </citation>
    <scope>NUCLEOTIDE SEQUENCE [LARGE SCALE GENOMIC DNA]</scope>
    <source>
        <strain evidence="3">cv. Old Blush</strain>
    </source>
</reference>
<gene>
    <name evidence="2" type="ORF">RchiOBHm_Chr5g0041621</name>
</gene>
<sequence length="65" mass="7352">MGQEICTSQALVLILFELLEISCEVQVLKIGFVRRVRRFASGLWDLVKKVGRMRRMIDEAEVGGG</sequence>
<feature type="chain" id="PRO_5015151434" evidence="1">
    <location>
        <begin position="26"/>
        <end position="65"/>
    </location>
</feature>
<accession>A0A2P6QCV0</accession>
<dbReference type="EMBL" id="PDCK01000043">
    <property type="protein sequence ID" value="PRQ32005.1"/>
    <property type="molecule type" value="Genomic_DNA"/>
</dbReference>
<dbReference type="Gramene" id="PRQ32005">
    <property type="protein sequence ID" value="PRQ32005"/>
    <property type="gene ID" value="RchiOBHm_Chr5g0041621"/>
</dbReference>
<dbReference type="AlphaFoldDB" id="A0A2P6QCV0"/>
<evidence type="ECO:0000256" key="1">
    <source>
        <dbReference type="SAM" id="SignalP"/>
    </source>
</evidence>
<feature type="signal peptide" evidence="1">
    <location>
        <begin position="1"/>
        <end position="25"/>
    </location>
</feature>
<protein>
    <submittedName>
        <fullName evidence="2">Uncharacterized protein</fullName>
    </submittedName>
</protein>